<dbReference type="SUPFAM" id="SSF56672">
    <property type="entry name" value="DNA/RNA polymerases"/>
    <property type="match status" value="1"/>
</dbReference>
<proteinExistence type="predicted"/>
<dbReference type="Gene3D" id="3.60.10.10">
    <property type="entry name" value="Endonuclease/exonuclease/phosphatase"/>
    <property type="match status" value="1"/>
</dbReference>
<dbReference type="Proteomes" id="UP001293593">
    <property type="component" value="Unassembled WGS sequence"/>
</dbReference>
<comment type="caution">
    <text evidence="2">The sequence shown here is derived from an EMBL/GenBank/DDBJ whole genome shotgun (WGS) entry which is preliminary data.</text>
</comment>
<dbReference type="Pfam" id="PF03372">
    <property type="entry name" value="Exo_endo_phos"/>
    <property type="match status" value="1"/>
</dbReference>
<name>A0AAE1IR86_9FABA</name>
<evidence type="ECO:0000313" key="3">
    <source>
        <dbReference type="Proteomes" id="UP001293593"/>
    </source>
</evidence>
<dbReference type="PANTHER" id="PTHR33116:SF86">
    <property type="entry name" value="REVERSE TRANSCRIPTASE DOMAIN-CONTAINING PROTEIN"/>
    <property type="match status" value="1"/>
</dbReference>
<dbReference type="InterPro" id="IPR005135">
    <property type="entry name" value="Endo/exonuclease/phosphatase"/>
</dbReference>
<dbReference type="PROSITE" id="PS50878">
    <property type="entry name" value="RT_POL"/>
    <property type="match status" value="1"/>
</dbReference>
<gene>
    <name evidence="2" type="ORF">QN277_009512</name>
</gene>
<dbReference type="InterPro" id="IPR000477">
    <property type="entry name" value="RT_dom"/>
</dbReference>
<evidence type="ECO:0000259" key="1">
    <source>
        <dbReference type="PROSITE" id="PS50878"/>
    </source>
</evidence>
<evidence type="ECO:0000313" key="2">
    <source>
        <dbReference type="EMBL" id="KAK4254083.1"/>
    </source>
</evidence>
<organism evidence="2 3">
    <name type="scientific">Acacia crassicarpa</name>
    <name type="common">northern wattle</name>
    <dbReference type="NCBI Taxonomy" id="499986"/>
    <lineage>
        <taxon>Eukaryota</taxon>
        <taxon>Viridiplantae</taxon>
        <taxon>Streptophyta</taxon>
        <taxon>Embryophyta</taxon>
        <taxon>Tracheophyta</taxon>
        <taxon>Spermatophyta</taxon>
        <taxon>Magnoliopsida</taxon>
        <taxon>eudicotyledons</taxon>
        <taxon>Gunneridae</taxon>
        <taxon>Pentapetalae</taxon>
        <taxon>rosids</taxon>
        <taxon>fabids</taxon>
        <taxon>Fabales</taxon>
        <taxon>Fabaceae</taxon>
        <taxon>Caesalpinioideae</taxon>
        <taxon>mimosoid clade</taxon>
        <taxon>Acacieae</taxon>
        <taxon>Acacia</taxon>
    </lineage>
</organism>
<dbReference type="AlphaFoldDB" id="A0AAE1IR86"/>
<sequence>MTLLSWNCQGLGRALTARNLRDMIRKYRPSIIFLMETKINSDRIKRLRLKCGFECDLYVEPRGLSGGLAVWWSASISLTVLYKSRNIIHVVVDTDCLGLPKYISFVYGPPKEGERRTVWNTMKRLVPSVDDSWLAMGDFNDLLSQSEKEGGNPRSIRKIMNFQSLLSSCDLLDLEFKGSAFTWCNKRGDGIVHERLDWALGNVAFRNEFDRAIVFHVDPVGSDHHALVLDCCYIDDKAPRSFKFEASWTQHADFISAVDLGWNGVGGDASNKIQDLIRRLEACRKKLVEWSRREFPNFRKVIDHLRNELNCCYTGPFDAEKLVAAESLVKQIEKAWGREEAYWWQRSRITWLKCGDRNTSFFHSSVIQRRQRNKILRLRSDAGIWLEDKKEIHEIFSSYYKNLFSSGGPRLMDQALLYVKEVVTADDNCLLTQPVLDQEIEAAVFQLGAAKAPGPDGLSAIFYQSAWQTVNREVCAMVHDFFEGKAGVGPLHDTNIVLLPKIEKPDDVKHFRPIGLCNVSYKIIAKIMTNRMRLLMDKIISPNQRAFVAGRMIQDNIILVHEAFHYLKHKKKGSKWEFALKIDMNKAYDRIEWDFLAAVMLRMGFCRRWVSWVMECITSVAFHLKINGRPVSSFKPERGIRQGDPLSPYMFIIVSEVLSLMLQMHIDKAELKGIKLARSAPTLSHCFFADDAVLFLKADELNCKVLRMILGIYCKASGQLINLDKSSLYFSANTPTEVKERVAACLGVTYTDSAGKYLGLPTIWGRSKAGALAFVRDKIGLKLKGWKQKLLTFAGRETLIKAVANSIPTYPMTCFLFPKKSCIEIDRLVSRFWWGQAGETRSIHWRSWNRMTSRKGEGGMGFRDLLCFNKALLAKTA</sequence>
<feature type="domain" description="Reverse transcriptase" evidence="1">
    <location>
        <begin position="480"/>
        <end position="750"/>
    </location>
</feature>
<dbReference type="SUPFAM" id="SSF56219">
    <property type="entry name" value="DNase I-like"/>
    <property type="match status" value="1"/>
</dbReference>
<protein>
    <recommendedName>
        <fullName evidence="1">Reverse transcriptase domain-containing protein</fullName>
    </recommendedName>
</protein>
<dbReference type="Pfam" id="PF00078">
    <property type="entry name" value="RVT_1"/>
    <property type="match status" value="1"/>
</dbReference>
<dbReference type="GO" id="GO:0003824">
    <property type="term" value="F:catalytic activity"/>
    <property type="evidence" value="ECO:0007669"/>
    <property type="project" value="InterPro"/>
</dbReference>
<dbReference type="InterPro" id="IPR043502">
    <property type="entry name" value="DNA/RNA_pol_sf"/>
</dbReference>
<reference evidence="2" key="1">
    <citation type="submission" date="2023-10" db="EMBL/GenBank/DDBJ databases">
        <title>Chromosome-level genome of the transformable northern wattle, Acacia crassicarpa.</title>
        <authorList>
            <person name="Massaro I."/>
            <person name="Sinha N.R."/>
            <person name="Poethig S."/>
            <person name="Leichty A.R."/>
        </authorList>
    </citation>
    <scope>NUCLEOTIDE SEQUENCE</scope>
    <source>
        <strain evidence="2">Acra3RX</strain>
        <tissue evidence="2">Leaf</tissue>
    </source>
</reference>
<dbReference type="InterPro" id="IPR036691">
    <property type="entry name" value="Endo/exonu/phosph_ase_sf"/>
</dbReference>
<accession>A0AAE1IR86</accession>
<dbReference type="PANTHER" id="PTHR33116">
    <property type="entry name" value="REVERSE TRANSCRIPTASE ZINC-BINDING DOMAIN-CONTAINING PROTEIN-RELATED-RELATED"/>
    <property type="match status" value="1"/>
</dbReference>
<dbReference type="CDD" id="cd01650">
    <property type="entry name" value="RT_nLTR_like"/>
    <property type="match status" value="1"/>
</dbReference>
<keyword evidence="3" id="KW-1185">Reference proteome</keyword>
<dbReference type="EMBL" id="JAWXYG010000014">
    <property type="protein sequence ID" value="KAK4254083.1"/>
    <property type="molecule type" value="Genomic_DNA"/>
</dbReference>